<feature type="non-terminal residue" evidence="1">
    <location>
        <position position="1"/>
    </location>
</feature>
<feature type="non-terminal residue" evidence="1">
    <location>
        <position position="44"/>
    </location>
</feature>
<dbReference type="AlphaFoldDB" id="A0A9N9J6A9"/>
<name>A0A9N9J6A9_9GLOM</name>
<gene>
    <name evidence="1" type="ORF">RFULGI_LOCUS14539</name>
</gene>
<reference evidence="1" key="1">
    <citation type="submission" date="2021-06" db="EMBL/GenBank/DDBJ databases">
        <authorList>
            <person name="Kallberg Y."/>
            <person name="Tangrot J."/>
            <person name="Rosling A."/>
        </authorList>
    </citation>
    <scope>NUCLEOTIDE SEQUENCE</scope>
    <source>
        <strain evidence="1">IN212</strain>
    </source>
</reference>
<accession>A0A9N9J6A9</accession>
<evidence type="ECO:0000313" key="1">
    <source>
        <dbReference type="EMBL" id="CAG8764079.1"/>
    </source>
</evidence>
<comment type="caution">
    <text evidence="1">The sequence shown here is derived from an EMBL/GenBank/DDBJ whole genome shotgun (WGS) entry which is preliminary data.</text>
</comment>
<protein>
    <submittedName>
        <fullName evidence="1">9197_t:CDS:1</fullName>
    </submittedName>
</protein>
<proteinExistence type="predicted"/>
<dbReference type="OrthoDB" id="2345119at2759"/>
<organism evidence="1 2">
    <name type="scientific">Racocetra fulgida</name>
    <dbReference type="NCBI Taxonomy" id="60492"/>
    <lineage>
        <taxon>Eukaryota</taxon>
        <taxon>Fungi</taxon>
        <taxon>Fungi incertae sedis</taxon>
        <taxon>Mucoromycota</taxon>
        <taxon>Glomeromycotina</taxon>
        <taxon>Glomeromycetes</taxon>
        <taxon>Diversisporales</taxon>
        <taxon>Gigasporaceae</taxon>
        <taxon>Racocetra</taxon>
    </lineage>
</organism>
<keyword evidence="2" id="KW-1185">Reference proteome</keyword>
<dbReference type="Proteomes" id="UP000789396">
    <property type="component" value="Unassembled WGS sequence"/>
</dbReference>
<evidence type="ECO:0000313" key="2">
    <source>
        <dbReference type="Proteomes" id="UP000789396"/>
    </source>
</evidence>
<dbReference type="EMBL" id="CAJVPZ010042621">
    <property type="protein sequence ID" value="CAG8764079.1"/>
    <property type="molecule type" value="Genomic_DNA"/>
</dbReference>
<sequence length="44" mass="5076">TYTSITKKEMDIPFLCPSNYNYTSQLVKSACQIRAANLVFMWVV</sequence>